<dbReference type="CDD" id="cd19876">
    <property type="entry name" value="DSRM_RNT1p-like"/>
    <property type="match status" value="2"/>
</dbReference>
<dbReference type="EMBL" id="NDIQ01000001">
    <property type="protein sequence ID" value="PRT52513.1"/>
    <property type="molecule type" value="Genomic_DNA"/>
</dbReference>
<dbReference type="InterPro" id="IPR044449">
    <property type="entry name" value="Rnt1/Pac1_DSRM_fungi"/>
</dbReference>
<feature type="compositionally biased region" description="Low complexity" evidence="5">
    <location>
        <begin position="101"/>
        <end position="116"/>
    </location>
</feature>
<sequence>MAPTISQLEEIDHIMLVLGRKFRELTKVEDSFKEEDLEEIAKNTIDEQLQDLLRSPRIILAQKMLQRYAKGKMSLIDNIVDAKMGTYSQNFKKMKFSLGNSMSSSTTQSQSEAPSASDDEEDSNHWPPKLPKIKDASLRRQVFTHSSAVQMAEHLTKAEILQTHNERLEFKGDSVLDYIVCGMLYERFPFADEGLMTVRKSSLVCNSTLWELAMAYKLPEKLKTQVSFHDTPNTPPHLRTKLIPDLFEAYVGGLAVDQGLEVVEQWLTKLYAPFLDKIAKDKTTKANQENEVDRMAKTELYQKIGSKDQIPEYLTKDVDPPFTVNCVVNGEVIGQGVDHNTKKAGLRAAADALKNRDAIERLSAKRRLEPRSAPVTTDWSESEVKQENPVSEDAAGAKQALYLELGGVKEAKPTYSVVPDAPAVTVQCISLGQILSQATASSKRQATQEAALSALKNHEAIKKIRETLQG</sequence>
<evidence type="ECO:0000256" key="1">
    <source>
        <dbReference type="ARBA" id="ARBA00022722"/>
    </source>
</evidence>
<accession>A0A2T0FBX7</accession>
<gene>
    <name evidence="7" type="ORF">B9G98_00133</name>
</gene>
<keyword evidence="4" id="KW-0694">RNA-binding</keyword>
<dbReference type="GO" id="GO:0005654">
    <property type="term" value="C:nucleoplasm"/>
    <property type="evidence" value="ECO:0007669"/>
    <property type="project" value="TreeGrafter"/>
</dbReference>
<protein>
    <submittedName>
        <fullName evidence="7">Ribonuclease 3</fullName>
    </submittedName>
</protein>
<feature type="domain" description="RNase III" evidence="6">
    <location>
        <begin position="133"/>
        <end position="259"/>
    </location>
</feature>
<dbReference type="STRING" id="45607.A0A2T0FBX7"/>
<evidence type="ECO:0000313" key="8">
    <source>
        <dbReference type="Proteomes" id="UP000238350"/>
    </source>
</evidence>
<keyword evidence="8" id="KW-1185">Reference proteome</keyword>
<dbReference type="Gene3D" id="1.10.1520.10">
    <property type="entry name" value="Ribonuclease III domain"/>
    <property type="match status" value="1"/>
</dbReference>
<dbReference type="PROSITE" id="PS50142">
    <property type="entry name" value="RNASE_3_2"/>
    <property type="match status" value="1"/>
</dbReference>
<dbReference type="InterPro" id="IPR014720">
    <property type="entry name" value="dsRBD_dom"/>
</dbReference>
<evidence type="ECO:0000256" key="3">
    <source>
        <dbReference type="ARBA" id="ARBA00022801"/>
    </source>
</evidence>
<dbReference type="SMART" id="SM00535">
    <property type="entry name" value="RIBOc"/>
    <property type="match status" value="1"/>
</dbReference>
<dbReference type="AlphaFoldDB" id="A0A2T0FBX7"/>
<dbReference type="GO" id="GO:0034475">
    <property type="term" value="P:U4 snRNA 3'-end processing"/>
    <property type="evidence" value="ECO:0007669"/>
    <property type="project" value="TreeGrafter"/>
</dbReference>
<dbReference type="OrthoDB" id="2392202at2759"/>
<dbReference type="GO" id="GO:0006364">
    <property type="term" value="P:rRNA processing"/>
    <property type="evidence" value="ECO:0007669"/>
    <property type="project" value="InterPro"/>
</dbReference>
<proteinExistence type="predicted"/>
<feature type="region of interest" description="Disordered" evidence="5">
    <location>
        <begin position="366"/>
        <end position="391"/>
    </location>
</feature>
<evidence type="ECO:0000313" key="7">
    <source>
        <dbReference type="EMBL" id="PRT52513.1"/>
    </source>
</evidence>
<name>A0A2T0FBX7_9ASCO</name>
<comment type="caution">
    <text evidence="7">The sequence shown here is derived from an EMBL/GenBank/DDBJ whole genome shotgun (WGS) entry which is preliminary data.</text>
</comment>
<dbReference type="Proteomes" id="UP000238350">
    <property type="component" value="Unassembled WGS sequence"/>
</dbReference>
<dbReference type="Pfam" id="PF00636">
    <property type="entry name" value="Ribonuclease_3"/>
    <property type="match status" value="1"/>
</dbReference>
<evidence type="ECO:0000259" key="6">
    <source>
        <dbReference type="PROSITE" id="PS50142"/>
    </source>
</evidence>
<dbReference type="RefSeq" id="XP_024662459.1">
    <property type="nucleotide sequence ID" value="XM_024806691.1"/>
</dbReference>
<dbReference type="InterPro" id="IPR000999">
    <property type="entry name" value="RNase_III_dom"/>
</dbReference>
<evidence type="ECO:0000256" key="2">
    <source>
        <dbReference type="ARBA" id="ARBA00022759"/>
    </source>
</evidence>
<dbReference type="PANTHER" id="PTHR11207:SF0">
    <property type="entry name" value="RIBONUCLEASE 3"/>
    <property type="match status" value="1"/>
</dbReference>
<dbReference type="SMART" id="SM00358">
    <property type="entry name" value="DSRM"/>
    <property type="match status" value="2"/>
</dbReference>
<dbReference type="CDD" id="cd00593">
    <property type="entry name" value="RIBOc"/>
    <property type="match status" value="1"/>
</dbReference>
<feature type="region of interest" description="Disordered" evidence="5">
    <location>
        <begin position="99"/>
        <end position="131"/>
    </location>
</feature>
<keyword evidence="1" id="KW-0540">Nuclease</keyword>
<dbReference type="InterPro" id="IPR036389">
    <property type="entry name" value="RNase_III_sf"/>
</dbReference>
<dbReference type="PANTHER" id="PTHR11207">
    <property type="entry name" value="RIBONUCLEASE III"/>
    <property type="match status" value="1"/>
</dbReference>
<dbReference type="GeneID" id="36513882"/>
<keyword evidence="3" id="KW-0378">Hydrolase</keyword>
<dbReference type="GO" id="GO:0004525">
    <property type="term" value="F:ribonuclease III activity"/>
    <property type="evidence" value="ECO:0007669"/>
    <property type="project" value="InterPro"/>
</dbReference>
<dbReference type="SUPFAM" id="SSF54768">
    <property type="entry name" value="dsRNA-binding domain-like"/>
    <property type="match status" value="2"/>
</dbReference>
<organism evidence="7 8">
    <name type="scientific">Wickerhamiella sorbophila</name>
    <dbReference type="NCBI Taxonomy" id="45607"/>
    <lineage>
        <taxon>Eukaryota</taxon>
        <taxon>Fungi</taxon>
        <taxon>Dikarya</taxon>
        <taxon>Ascomycota</taxon>
        <taxon>Saccharomycotina</taxon>
        <taxon>Dipodascomycetes</taxon>
        <taxon>Dipodascales</taxon>
        <taxon>Trichomonascaceae</taxon>
        <taxon>Wickerhamiella</taxon>
    </lineage>
</organism>
<dbReference type="Pfam" id="PF00035">
    <property type="entry name" value="dsrm"/>
    <property type="match status" value="2"/>
</dbReference>
<reference evidence="7 8" key="1">
    <citation type="submission" date="2017-04" db="EMBL/GenBank/DDBJ databases">
        <title>Genome sequencing of [Candida] sorbophila.</title>
        <authorList>
            <person name="Ahn J.O."/>
        </authorList>
    </citation>
    <scope>NUCLEOTIDE SEQUENCE [LARGE SCALE GENOMIC DNA]</scope>
    <source>
        <strain evidence="7 8">DS02</strain>
    </source>
</reference>
<dbReference type="Gene3D" id="3.30.160.20">
    <property type="match status" value="2"/>
</dbReference>
<keyword evidence="2" id="KW-0255">Endonuclease</keyword>
<dbReference type="GO" id="GO:0006369">
    <property type="term" value="P:termination of RNA polymerase II transcription"/>
    <property type="evidence" value="ECO:0007669"/>
    <property type="project" value="TreeGrafter"/>
</dbReference>
<evidence type="ECO:0000256" key="5">
    <source>
        <dbReference type="SAM" id="MobiDB-lite"/>
    </source>
</evidence>
<dbReference type="GO" id="GO:0003725">
    <property type="term" value="F:double-stranded RNA binding"/>
    <property type="evidence" value="ECO:0007669"/>
    <property type="project" value="InterPro"/>
</dbReference>
<dbReference type="SUPFAM" id="SSF69065">
    <property type="entry name" value="RNase III domain-like"/>
    <property type="match status" value="1"/>
</dbReference>
<evidence type="ECO:0000256" key="4">
    <source>
        <dbReference type="ARBA" id="ARBA00022884"/>
    </source>
</evidence>